<dbReference type="Proteomes" id="UP000271889">
    <property type="component" value="Unassembled WGS sequence"/>
</dbReference>
<dbReference type="AlphaFoldDB" id="A0A3P6SBI0"/>
<proteinExistence type="predicted"/>
<sequence length="147" mass="16170">MASMFDDILSRAEKLSSANFHATLADPSTTKKNNNALFEGNASQENRYSGTAFDTDLNSVFRASEHLWKTGASAPIQKSFIFGEKGVVFGVKAPTLKEARVVPKPAEDQETKTWNVSDWSPTGPSSTTCFFQGLNRAQHFQSNSFLK</sequence>
<keyword evidence="2" id="KW-1185">Reference proteome</keyword>
<evidence type="ECO:0000313" key="2">
    <source>
        <dbReference type="Proteomes" id="UP000271889"/>
    </source>
</evidence>
<protein>
    <submittedName>
        <fullName evidence="1">Uncharacterized protein</fullName>
    </submittedName>
</protein>
<gene>
    <name evidence="1" type="ORF">CGOC_LOCUS6490</name>
</gene>
<dbReference type="OrthoDB" id="1918363at2759"/>
<evidence type="ECO:0000313" key="1">
    <source>
        <dbReference type="EMBL" id="VDK69179.1"/>
    </source>
</evidence>
<organism evidence="1 2">
    <name type="scientific">Cylicostephanus goldi</name>
    <name type="common">Nematode worm</name>
    <dbReference type="NCBI Taxonomy" id="71465"/>
    <lineage>
        <taxon>Eukaryota</taxon>
        <taxon>Metazoa</taxon>
        <taxon>Ecdysozoa</taxon>
        <taxon>Nematoda</taxon>
        <taxon>Chromadorea</taxon>
        <taxon>Rhabditida</taxon>
        <taxon>Rhabditina</taxon>
        <taxon>Rhabditomorpha</taxon>
        <taxon>Strongyloidea</taxon>
        <taxon>Strongylidae</taxon>
        <taxon>Cylicostephanus</taxon>
    </lineage>
</organism>
<name>A0A3P6SBI0_CYLGO</name>
<reference evidence="1 2" key="1">
    <citation type="submission" date="2018-11" db="EMBL/GenBank/DDBJ databases">
        <authorList>
            <consortium name="Pathogen Informatics"/>
        </authorList>
    </citation>
    <scope>NUCLEOTIDE SEQUENCE [LARGE SCALE GENOMIC DNA]</scope>
</reference>
<dbReference type="EMBL" id="UYRV01021272">
    <property type="protein sequence ID" value="VDK69179.1"/>
    <property type="molecule type" value="Genomic_DNA"/>
</dbReference>
<accession>A0A3P6SBI0</accession>